<keyword evidence="4" id="KW-0472">Membrane</keyword>
<dbReference type="InterPro" id="IPR058627">
    <property type="entry name" value="MdtA-like_C"/>
</dbReference>
<protein>
    <submittedName>
        <fullName evidence="7">Uncharacterized protein</fullName>
    </submittedName>
</protein>
<evidence type="ECO:0000256" key="3">
    <source>
        <dbReference type="SAM" id="Coils"/>
    </source>
</evidence>
<dbReference type="Gene3D" id="2.40.50.100">
    <property type="match status" value="1"/>
</dbReference>
<dbReference type="Proteomes" id="UP000076661">
    <property type="component" value="Unassembled WGS sequence"/>
</dbReference>
<dbReference type="InterPro" id="IPR058647">
    <property type="entry name" value="BSH_CzcB-like"/>
</dbReference>
<evidence type="ECO:0000313" key="7">
    <source>
        <dbReference type="EMBL" id="KZN65851.1"/>
    </source>
</evidence>
<keyword evidence="4" id="KW-1133">Transmembrane helix</keyword>
<feature type="coiled-coil region" evidence="3">
    <location>
        <begin position="176"/>
        <end position="235"/>
    </location>
</feature>
<dbReference type="PANTHER" id="PTHR32347:SF23">
    <property type="entry name" value="BLL5650 PROTEIN"/>
    <property type="match status" value="1"/>
</dbReference>
<evidence type="ECO:0000259" key="6">
    <source>
        <dbReference type="Pfam" id="PF25973"/>
    </source>
</evidence>
<name>A0A162CCW6_9GAMM</name>
<feature type="domain" description="CzcB-like barrel-sandwich hybrid" evidence="6">
    <location>
        <begin position="75"/>
        <end position="255"/>
    </location>
</feature>
<dbReference type="PANTHER" id="PTHR32347">
    <property type="entry name" value="EFFLUX SYSTEM COMPONENT YKNX-RELATED"/>
    <property type="match status" value="1"/>
</dbReference>
<evidence type="ECO:0000256" key="2">
    <source>
        <dbReference type="ARBA" id="ARBA00023054"/>
    </source>
</evidence>
<sequence>MDINLAPRRYAKARKYRGVLMGLVCLTVSLVVFWSQLDSTVNIDRQSLIFDSAVRGPLALQVEAFGILKSAHQQTITTPSAGIVMAIMRKAGESVNKGDVIAVLSNDDLDLRLTKMQQHLEAVHIQYELDKIRQHREVLTEQAKLASIRGKLATLQIRYRAQEDLAKQGVVSQFSFLQTQAERNSLRLQLNNAQERIVQLQGMHHKELAIIKNKVALKAQELKALNRKIAALEIRAPSDGVIESMPLGLGESVQRGGFIASMGSQNELTAALQVAQTDAQKVQLGQVVEVKIGEQTAAARITRIDPVVTNHSVLVEAAMLNEVPTAARPKLSVEAVITVENLLDVVYIRRPVSSLTRQNGRIYRVLKEGKSELIDVVFGRQSGRYIIVEQGLNAGDTVILSDLNHLVQQGASLVIQ</sequence>
<accession>A0A162CCW6</accession>
<feature type="domain" description="Multidrug resistance protein MdtA-like C-terminal permuted SH3" evidence="5">
    <location>
        <begin position="363"/>
        <end position="403"/>
    </location>
</feature>
<keyword evidence="4" id="KW-0812">Transmembrane</keyword>
<dbReference type="AlphaFoldDB" id="A0A162CCW6"/>
<comment type="subcellular location">
    <subcellularLocation>
        <location evidence="1">Cell envelope</location>
    </subcellularLocation>
</comment>
<dbReference type="Pfam" id="PF25967">
    <property type="entry name" value="RND-MFP_C"/>
    <property type="match status" value="1"/>
</dbReference>
<keyword evidence="2 3" id="KW-0175">Coiled coil</keyword>
<feature type="transmembrane region" description="Helical" evidence="4">
    <location>
        <begin position="18"/>
        <end position="37"/>
    </location>
</feature>
<reference evidence="7 8" key="1">
    <citation type="submission" date="2013-07" db="EMBL/GenBank/DDBJ databases">
        <title>Comparative Genomic and Metabolomic Analysis of Twelve Strains of Pseudoalteromonas luteoviolacea.</title>
        <authorList>
            <person name="Vynne N.G."/>
            <person name="Mansson M."/>
            <person name="Gram L."/>
        </authorList>
    </citation>
    <scope>NUCLEOTIDE SEQUENCE [LARGE SCALE GENOMIC DNA]</scope>
    <source>
        <strain evidence="7 8">S4060-1</strain>
    </source>
</reference>
<proteinExistence type="predicted"/>
<comment type="caution">
    <text evidence="7">The sequence shown here is derived from an EMBL/GenBank/DDBJ whole genome shotgun (WGS) entry which is preliminary data.</text>
</comment>
<evidence type="ECO:0000259" key="5">
    <source>
        <dbReference type="Pfam" id="PF25967"/>
    </source>
</evidence>
<dbReference type="Gene3D" id="2.40.420.20">
    <property type="match status" value="1"/>
</dbReference>
<gene>
    <name evidence="7" type="ORF">N478_20690</name>
</gene>
<evidence type="ECO:0000256" key="4">
    <source>
        <dbReference type="SAM" id="Phobius"/>
    </source>
</evidence>
<dbReference type="RefSeq" id="WP_063381470.1">
    <property type="nucleotide sequence ID" value="NZ_AUXX01000019.1"/>
</dbReference>
<dbReference type="EMBL" id="AUXX01000019">
    <property type="protein sequence ID" value="KZN65851.1"/>
    <property type="molecule type" value="Genomic_DNA"/>
</dbReference>
<dbReference type="InterPro" id="IPR050465">
    <property type="entry name" value="UPF0194_transport"/>
</dbReference>
<dbReference type="Gene3D" id="2.40.30.170">
    <property type="match status" value="1"/>
</dbReference>
<dbReference type="GO" id="GO:0030313">
    <property type="term" value="C:cell envelope"/>
    <property type="evidence" value="ECO:0007669"/>
    <property type="project" value="UniProtKB-SubCell"/>
</dbReference>
<organism evidence="7 8">
    <name type="scientific">Pseudoalteromonas luteoviolacea S4060-1</name>
    <dbReference type="NCBI Taxonomy" id="1365257"/>
    <lineage>
        <taxon>Bacteria</taxon>
        <taxon>Pseudomonadati</taxon>
        <taxon>Pseudomonadota</taxon>
        <taxon>Gammaproteobacteria</taxon>
        <taxon>Alteromonadales</taxon>
        <taxon>Pseudoalteromonadaceae</taxon>
        <taxon>Pseudoalteromonas</taxon>
    </lineage>
</organism>
<dbReference type="Gene3D" id="1.10.287.470">
    <property type="entry name" value="Helix hairpin bin"/>
    <property type="match status" value="1"/>
</dbReference>
<evidence type="ECO:0000256" key="1">
    <source>
        <dbReference type="ARBA" id="ARBA00004196"/>
    </source>
</evidence>
<dbReference type="PATRIC" id="fig|1365257.3.peg.2827"/>
<evidence type="ECO:0000313" key="8">
    <source>
        <dbReference type="Proteomes" id="UP000076661"/>
    </source>
</evidence>
<dbReference type="Pfam" id="PF25973">
    <property type="entry name" value="BSH_CzcB"/>
    <property type="match status" value="1"/>
</dbReference>